<keyword evidence="1" id="KW-0040">ANK repeat</keyword>
<dbReference type="OrthoDB" id="1374157at2"/>
<dbReference type="Proteomes" id="UP000030184">
    <property type="component" value="Unassembled WGS sequence"/>
</dbReference>
<keyword evidence="2" id="KW-0732">Signal</keyword>
<sequence length="131" mass="14313">MKKTIIISAIALCFSIVSINAKTSFEPTKFYKTQAITNVNPFCVSIAKGDIETVKKLIELGTNINEKSNGMTPAMYAAKFNRCDILKLLIANGAKLKVKSTKGMTAMKYAKLHKAVDAEKVLAEALAKKKK</sequence>
<evidence type="ECO:0000313" key="4">
    <source>
        <dbReference type="EMBL" id="PQV51108.1"/>
    </source>
</evidence>
<dbReference type="EMBL" id="PVEO01000001">
    <property type="protein sequence ID" value="PQV51108.1"/>
    <property type="molecule type" value="Genomic_DNA"/>
</dbReference>
<accession>A0A098LVU6</accession>
<evidence type="ECO:0000313" key="6">
    <source>
        <dbReference type="Proteomes" id="UP000251545"/>
    </source>
</evidence>
<dbReference type="InterPro" id="IPR002110">
    <property type="entry name" value="Ankyrin_rpt"/>
</dbReference>
<dbReference type="RefSeq" id="WP_042244854.1">
    <property type="nucleotide sequence ID" value="NZ_BBNR01000016.1"/>
</dbReference>
<dbReference type="InterPro" id="IPR039323">
    <property type="entry name" value="ANKRD_45/46/60"/>
</dbReference>
<protein>
    <submittedName>
        <fullName evidence="4">Ankyrin repeat protein</fullName>
    </submittedName>
</protein>
<gene>
    <name evidence="4" type="ORF">CLV33_10128</name>
    <name evidence="3" type="ORF">JCM19538_2670</name>
</gene>
<dbReference type="SUPFAM" id="SSF48403">
    <property type="entry name" value="Ankyrin repeat"/>
    <property type="match status" value="1"/>
</dbReference>
<dbReference type="PANTHER" id="PTHR22677:SF4">
    <property type="entry name" value="USHER SYNDROME TYPE-1G PROTEIN-LIKE PROTEIN"/>
    <property type="match status" value="1"/>
</dbReference>
<reference evidence="4 6" key="2">
    <citation type="submission" date="2018-02" db="EMBL/GenBank/DDBJ databases">
        <title>Genomic Encyclopedia of Archaeal and Bacterial Type Strains, Phase II (KMG-II): from individual species to whole genera.</title>
        <authorList>
            <person name="Goeker M."/>
        </authorList>
    </citation>
    <scope>NUCLEOTIDE SEQUENCE [LARGE SCALE GENOMIC DNA]</scope>
    <source>
        <strain evidence="4 6">DSM 21165</strain>
    </source>
</reference>
<comment type="caution">
    <text evidence="3">The sequence shown here is derived from an EMBL/GenBank/DDBJ whole genome shotgun (WGS) entry which is preliminary data.</text>
</comment>
<feature type="signal peptide" evidence="2">
    <location>
        <begin position="1"/>
        <end position="21"/>
    </location>
</feature>
<reference evidence="5" key="1">
    <citation type="journal article" date="2014" name="Genome Announc.">
        <title>Draft Genome Sequence of Marine Flavobacterium Jejuia pallidilutea Strain 11shimoA1 and Pigmentation Mutants.</title>
        <authorList>
            <person name="Takatani N."/>
            <person name="Nakanishi M."/>
            <person name="Meirelles P."/>
            <person name="Mino S."/>
            <person name="Suda W."/>
            <person name="Oshima K."/>
            <person name="Hattori M."/>
            <person name="Ohkuma M."/>
            <person name="Hosokawa M."/>
            <person name="Miyashita K."/>
            <person name="Thompson F.L."/>
            <person name="Niwa A."/>
            <person name="Sawabe T."/>
            <person name="Sawabe T."/>
        </authorList>
    </citation>
    <scope>NUCLEOTIDE SEQUENCE [LARGE SCALE GENOMIC DNA]</scope>
    <source>
        <strain evidence="5">JCM 19538</strain>
    </source>
</reference>
<evidence type="ECO:0000313" key="3">
    <source>
        <dbReference type="EMBL" id="GAL91056.1"/>
    </source>
</evidence>
<name>A0A098LVU6_9FLAO</name>
<dbReference type="Pfam" id="PF12796">
    <property type="entry name" value="Ank_2"/>
    <property type="match status" value="1"/>
</dbReference>
<keyword evidence="5" id="KW-1185">Reference proteome</keyword>
<dbReference type="InterPro" id="IPR036770">
    <property type="entry name" value="Ankyrin_rpt-contain_sf"/>
</dbReference>
<dbReference type="PROSITE" id="PS50088">
    <property type="entry name" value="ANK_REPEAT"/>
    <property type="match status" value="1"/>
</dbReference>
<dbReference type="PANTHER" id="PTHR22677">
    <property type="entry name" value="ANKYRIN REPEAT DOMAIN-CONTAINING PROTEIN 60"/>
    <property type="match status" value="1"/>
</dbReference>
<evidence type="ECO:0000256" key="1">
    <source>
        <dbReference type="PROSITE-ProRule" id="PRU00023"/>
    </source>
</evidence>
<dbReference type="Gene3D" id="1.25.40.20">
    <property type="entry name" value="Ankyrin repeat-containing domain"/>
    <property type="match status" value="1"/>
</dbReference>
<feature type="chain" id="PRO_5044540445" evidence="2">
    <location>
        <begin position="22"/>
        <end position="131"/>
    </location>
</feature>
<dbReference type="AlphaFoldDB" id="A0A098LVU6"/>
<evidence type="ECO:0000313" key="5">
    <source>
        <dbReference type="Proteomes" id="UP000030184"/>
    </source>
</evidence>
<dbReference type="EMBL" id="BBNY01000095">
    <property type="protein sequence ID" value="GAL91056.1"/>
    <property type="molecule type" value="Genomic_DNA"/>
</dbReference>
<evidence type="ECO:0000256" key="2">
    <source>
        <dbReference type="SAM" id="SignalP"/>
    </source>
</evidence>
<dbReference type="SMART" id="SM00248">
    <property type="entry name" value="ANK"/>
    <property type="match status" value="2"/>
</dbReference>
<dbReference type="Proteomes" id="UP000251545">
    <property type="component" value="Unassembled WGS sequence"/>
</dbReference>
<proteinExistence type="predicted"/>
<feature type="repeat" description="ANK" evidence="1">
    <location>
        <begin position="69"/>
        <end position="101"/>
    </location>
</feature>
<organism evidence="3 5">
    <name type="scientific">Jejuia pallidilutea</name>
    <dbReference type="NCBI Taxonomy" id="504487"/>
    <lineage>
        <taxon>Bacteria</taxon>
        <taxon>Pseudomonadati</taxon>
        <taxon>Bacteroidota</taxon>
        <taxon>Flavobacteriia</taxon>
        <taxon>Flavobacteriales</taxon>
        <taxon>Flavobacteriaceae</taxon>
        <taxon>Jejuia</taxon>
    </lineage>
</organism>
<dbReference type="PROSITE" id="PS50297">
    <property type="entry name" value="ANK_REP_REGION"/>
    <property type="match status" value="1"/>
</dbReference>